<dbReference type="RefSeq" id="WP_181049860.1">
    <property type="nucleotide sequence ID" value="NZ_PTIY01000005.1"/>
</dbReference>
<evidence type="ECO:0000313" key="1">
    <source>
        <dbReference type="EMBL" id="PPK72118.1"/>
    </source>
</evidence>
<dbReference type="AlphaFoldDB" id="A0A2S6H3P7"/>
<accession>A0A2S6H3P7</accession>
<comment type="caution">
    <text evidence="1">The sequence shown here is derived from an EMBL/GenBank/DDBJ whole genome shotgun (WGS) entry which is preliminary data.</text>
</comment>
<proteinExistence type="predicted"/>
<protein>
    <recommendedName>
        <fullName evidence="3">DUF2281 domain-containing protein</fullName>
    </recommendedName>
</protein>
<reference evidence="1 2" key="1">
    <citation type="submission" date="2018-02" db="EMBL/GenBank/DDBJ databases">
        <title>Subsurface microbial communities from deep shales in Ohio and West Virginia, USA.</title>
        <authorList>
            <person name="Wrighton K."/>
        </authorList>
    </citation>
    <scope>NUCLEOTIDE SEQUENCE [LARGE SCALE GENOMIC DNA]</scope>
    <source>
        <strain evidence="1 2">OWC-G53F</strain>
    </source>
</reference>
<gene>
    <name evidence="1" type="ORF">B0F88_105230</name>
</gene>
<keyword evidence="2" id="KW-1185">Reference proteome</keyword>
<dbReference type="EMBL" id="PTIY01000005">
    <property type="protein sequence ID" value="PPK72118.1"/>
    <property type="molecule type" value="Genomic_DNA"/>
</dbReference>
<evidence type="ECO:0008006" key="3">
    <source>
        <dbReference type="Google" id="ProtNLM"/>
    </source>
</evidence>
<evidence type="ECO:0000313" key="2">
    <source>
        <dbReference type="Proteomes" id="UP000238071"/>
    </source>
</evidence>
<dbReference type="Proteomes" id="UP000238071">
    <property type="component" value="Unassembled WGS sequence"/>
</dbReference>
<sequence>MNRKQLLNDLEQLPPEALRQIEDFVAFIKMRYQPEYNQRQPEAIQGDINTNSPV</sequence>
<organism evidence="1 2">
    <name type="scientific">Methylobacter tundripaludum</name>
    <dbReference type="NCBI Taxonomy" id="173365"/>
    <lineage>
        <taxon>Bacteria</taxon>
        <taxon>Pseudomonadati</taxon>
        <taxon>Pseudomonadota</taxon>
        <taxon>Gammaproteobacteria</taxon>
        <taxon>Methylococcales</taxon>
        <taxon>Methylococcaceae</taxon>
        <taxon>Methylobacter</taxon>
    </lineage>
</organism>
<name>A0A2S6H3P7_9GAMM</name>